<accession>A0A2P5YDL9</accession>
<dbReference type="Proteomes" id="UP000239757">
    <property type="component" value="Unassembled WGS sequence"/>
</dbReference>
<sequence length="226" mass="25766">MALKHASLRERRAEPQKALNAMIGNMACKNKALVALVEVMHNKILELNRELTRPKTLAGILGTLISNWDVLKPKEFTHSRDTKDINNLLWGMAQYYQAMGIDNKLVKLWARLELQRQGLQDSIHAMAMVESLVELKKDMFESPECQRSRLSMEASKEVAGNDSSSKDEVDERNICQRRGKTKIATRKFEQKSLSSFLCNGQHRVKEYPMSKAVSHNEVLKGIQSQK</sequence>
<feature type="region of interest" description="Disordered" evidence="1">
    <location>
        <begin position="146"/>
        <end position="172"/>
    </location>
</feature>
<gene>
    <name evidence="2" type="ORF">GOBAR_AA06921</name>
</gene>
<dbReference type="EMBL" id="KZ663322">
    <property type="protein sequence ID" value="PPS13666.1"/>
    <property type="molecule type" value="Genomic_DNA"/>
</dbReference>
<dbReference type="AlphaFoldDB" id="A0A2P5YDL9"/>
<evidence type="ECO:0000256" key="1">
    <source>
        <dbReference type="SAM" id="MobiDB-lite"/>
    </source>
</evidence>
<evidence type="ECO:0000313" key="3">
    <source>
        <dbReference type="Proteomes" id="UP000239757"/>
    </source>
</evidence>
<evidence type="ECO:0000313" key="2">
    <source>
        <dbReference type="EMBL" id="PPS13666.1"/>
    </source>
</evidence>
<reference evidence="2 3" key="1">
    <citation type="submission" date="2015-01" db="EMBL/GenBank/DDBJ databases">
        <title>Genome of allotetraploid Gossypium barbadense reveals genomic plasticity and fiber elongation in cotton evolution.</title>
        <authorList>
            <person name="Chen X."/>
            <person name="Liu X."/>
            <person name="Zhao B."/>
            <person name="Zheng H."/>
            <person name="Hu Y."/>
            <person name="Lu G."/>
            <person name="Yang C."/>
            <person name="Chen J."/>
            <person name="Shan C."/>
            <person name="Zhang L."/>
            <person name="Zhou Y."/>
            <person name="Wang L."/>
            <person name="Guo W."/>
            <person name="Bai Y."/>
            <person name="Ruan J."/>
            <person name="Shangguan X."/>
            <person name="Mao Y."/>
            <person name="Jiang J."/>
            <person name="Zhu Y."/>
            <person name="Lei J."/>
            <person name="Kang H."/>
            <person name="Chen S."/>
            <person name="He X."/>
            <person name="Wang R."/>
            <person name="Wang Y."/>
            <person name="Chen J."/>
            <person name="Wang L."/>
            <person name="Yu S."/>
            <person name="Wang B."/>
            <person name="Wei J."/>
            <person name="Song S."/>
            <person name="Lu X."/>
            <person name="Gao Z."/>
            <person name="Gu W."/>
            <person name="Deng X."/>
            <person name="Ma D."/>
            <person name="Wang S."/>
            <person name="Liang W."/>
            <person name="Fang L."/>
            <person name="Cai C."/>
            <person name="Zhu X."/>
            <person name="Zhou B."/>
            <person name="Zhang Y."/>
            <person name="Chen Z."/>
            <person name="Xu S."/>
            <person name="Zhu R."/>
            <person name="Wang S."/>
            <person name="Zhang T."/>
            <person name="Zhao G."/>
        </authorList>
    </citation>
    <scope>NUCLEOTIDE SEQUENCE [LARGE SCALE GENOMIC DNA]</scope>
    <source>
        <strain evidence="3">cv. Xinhai21</strain>
        <tissue evidence="2">Leaf</tissue>
    </source>
</reference>
<dbReference type="OrthoDB" id="1001125at2759"/>
<organism evidence="2 3">
    <name type="scientific">Gossypium barbadense</name>
    <name type="common">Sea Island cotton</name>
    <name type="synonym">Hibiscus barbadensis</name>
    <dbReference type="NCBI Taxonomy" id="3634"/>
    <lineage>
        <taxon>Eukaryota</taxon>
        <taxon>Viridiplantae</taxon>
        <taxon>Streptophyta</taxon>
        <taxon>Embryophyta</taxon>
        <taxon>Tracheophyta</taxon>
        <taxon>Spermatophyta</taxon>
        <taxon>Magnoliopsida</taxon>
        <taxon>eudicotyledons</taxon>
        <taxon>Gunneridae</taxon>
        <taxon>Pentapetalae</taxon>
        <taxon>rosids</taxon>
        <taxon>malvids</taxon>
        <taxon>Malvales</taxon>
        <taxon>Malvaceae</taxon>
        <taxon>Malvoideae</taxon>
        <taxon>Gossypium</taxon>
    </lineage>
</organism>
<protein>
    <submittedName>
        <fullName evidence="2">Uncharacterized protein</fullName>
    </submittedName>
</protein>
<name>A0A2P5YDL9_GOSBA</name>
<proteinExistence type="predicted"/>